<dbReference type="Pfam" id="PF12833">
    <property type="entry name" value="HTH_18"/>
    <property type="match status" value="1"/>
</dbReference>
<dbReference type="SUPFAM" id="SSF51215">
    <property type="entry name" value="Regulatory protein AraC"/>
    <property type="match status" value="1"/>
</dbReference>
<dbReference type="SUPFAM" id="SSF46689">
    <property type="entry name" value="Homeodomain-like"/>
    <property type="match status" value="2"/>
</dbReference>
<feature type="domain" description="HTH araC/xylS-type" evidence="5">
    <location>
        <begin position="177"/>
        <end position="275"/>
    </location>
</feature>
<dbReference type="Gene3D" id="1.10.10.60">
    <property type="entry name" value="Homeodomain-like"/>
    <property type="match status" value="2"/>
</dbReference>
<dbReference type="Proteomes" id="UP000520814">
    <property type="component" value="Unassembled WGS sequence"/>
</dbReference>
<dbReference type="GO" id="GO:0003700">
    <property type="term" value="F:DNA-binding transcription factor activity"/>
    <property type="evidence" value="ECO:0007669"/>
    <property type="project" value="InterPro"/>
</dbReference>
<sequence>MAENLKYSASRRDDYTPSAAPIVTGVLQGDSRYTTWRARGTQDYLLMLTLTGCGRVGHARGEVRVEPGELVLIRPGTRHDYGTARGASHWELVWAHFQPRPHWLEWLTWPEPAPGILHLALTSEQNALVESALRLMDTRARSAAPHRAAWAMHGLEEALLHCAAALPSAQRHDSRVAAAMAYLIENLAQPLTLTEVAASTGLSVSRLSHRFKDEVGITPGQFLERERLARAAQLLQLTTRPIAAIAEEVGFASPIHFSLRFKKAFGHNPRAFRKLVP</sequence>
<dbReference type="SMART" id="SM00342">
    <property type="entry name" value="HTH_ARAC"/>
    <property type="match status" value="1"/>
</dbReference>
<keyword evidence="1" id="KW-0805">Transcription regulation</keyword>
<organism evidence="6 7">
    <name type="scientific">Armatimonas rosea</name>
    <dbReference type="NCBI Taxonomy" id="685828"/>
    <lineage>
        <taxon>Bacteria</taxon>
        <taxon>Bacillati</taxon>
        <taxon>Armatimonadota</taxon>
        <taxon>Armatimonadia</taxon>
        <taxon>Armatimonadales</taxon>
        <taxon>Armatimonadaceae</taxon>
        <taxon>Armatimonas</taxon>
    </lineage>
</organism>
<keyword evidence="3" id="KW-0010">Activator</keyword>
<evidence type="ECO:0000256" key="2">
    <source>
        <dbReference type="ARBA" id="ARBA00023125"/>
    </source>
</evidence>
<dbReference type="InterPro" id="IPR018060">
    <property type="entry name" value="HTH_AraC"/>
</dbReference>
<reference evidence="6 7" key="1">
    <citation type="submission" date="2020-08" db="EMBL/GenBank/DDBJ databases">
        <title>Genomic Encyclopedia of Type Strains, Phase IV (KMG-IV): sequencing the most valuable type-strain genomes for metagenomic binning, comparative biology and taxonomic classification.</title>
        <authorList>
            <person name="Goeker M."/>
        </authorList>
    </citation>
    <scope>NUCLEOTIDE SEQUENCE [LARGE SCALE GENOMIC DNA]</scope>
    <source>
        <strain evidence="6 7">DSM 23562</strain>
    </source>
</reference>
<dbReference type="InterPro" id="IPR050204">
    <property type="entry name" value="AraC_XylS_family_regulators"/>
</dbReference>
<dbReference type="PRINTS" id="PR00032">
    <property type="entry name" value="HTHARAC"/>
</dbReference>
<dbReference type="GO" id="GO:0043565">
    <property type="term" value="F:sequence-specific DNA binding"/>
    <property type="evidence" value="ECO:0007669"/>
    <property type="project" value="InterPro"/>
</dbReference>
<dbReference type="PANTHER" id="PTHR46796">
    <property type="entry name" value="HTH-TYPE TRANSCRIPTIONAL ACTIVATOR RHAS-RELATED"/>
    <property type="match status" value="1"/>
</dbReference>
<keyword evidence="7" id="KW-1185">Reference proteome</keyword>
<dbReference type="Gene3D" id="2.60.120.280">
    <property type="entry name" value="Regulatory protein AraC"/>
    <property type="match status" value="1"/>
</dbReference>
<dbReference type="InterPro" id="IPR037923">
    <property type="entry name" value="HTH-like"/>
</dbReference>
<dbReference type="EMBL" id="JACHGW010000001">
    <property type="protein sequence ID" value="MBB6049015.1"/>
    <property type="molecule type" value="Genomic_DNA"/>
</dbReference>
<accession>A0A7W9SME1</accession>
<keyword evidence="2" id="KW-0238">DNA-binding</keyword>
<protein>
    <submittedName>
        <fullName evidence="6">AraC family transcriptional regulator of arabinose operon</fullName>
    </submittedName>
</protein>
<keyword evidence="4" id="KW-0804">Transcription</keyword>
<dbReference type="InterPro" id="IPR009057">
    <property type="entry name" value="Homeodomain-like_sf"/>
</dbReference>
<dbReference type="InterPro" id="IPR020449">
    <property type="entry name" value="Tscrpt_reg_AraC-type_HTH"/>
</dbReference>
<dbReference type="Pfam" id="PF02311">
    <property type="entry name" value="AraC_binding"/>
    <property type="match status" value="1"/>
</dbReference>
<dbReference type="InterPro" id="IPR018062">
    <property type="entry name" value="HTH_AraC-typ_CS"/>
</dbReference>
<dbReference type="PROSITE" id="PS01124">
    <property type="entry name" value="HTH_ARAC_FAMILY_2"/>
    <property type="match status" value="1"/>
</dbReference>
<dbReference type="AlphaFoldDB" id="A0A7W9SME1"/>
<evidence type="ECO:0000313" key="7">
    <source>
        <dbReference type="Proteomes" id="UP000520814"/>
    </source>
</evidence>
<evidence type="ECO:0000256" key="4">
    <source>
        <dbReference type="ARBA" id="ARBA00023163"/>
    </source>
</evidence>
<name>A0A7W9SME1_ARMRO</name>
<dbReference type="RefSeq" id="WP_184192635.1">
    <property type="nucleotide sequence ID" value="NZ_JACHGW010000001.1"/>
</dbReference>
<evidence type="ECO:0000256" key="3">
    <source>
        <dbReference type="ARBA" id="ARBA00023159"/>
    </source>
</evidence>
<comment type="caution">
    <text evidence="6">The sequence shown here is derived from an EMBL/GenBank/DDBJ whole genome shotgun (WGS) entry which is preliminary data.</text>
</comment>
<evidence type="ECO:0000313" key="6">
    <source>
        <dbReference type="EMBL" id="MBB6049015.1"/>
    </source>
</evidence>
<proteinExistence type="predicted"/>
<evidence type="ECO:0000256" key="1">
    <source>
        <dbReference type="ARBA" id="ARBA00023015"/>
    </source>
</evidence>
<dbReference type="InterPro" id="IPR003313">
    <property type="entry name" value="AraC-bd"/>
</dbReference>
<gene>
    <name evidence="6" type="ORF">HNQ39_000777</name>
</gene>
<evidence type="ECO:0000259" key="5">
    <source>
        <dbReference type="PROSITE" id="PS01124"/>
    </source>
</evidence>
<dbReference type="PROSITE" id="PS00041">
    <property type="entry name" value="HTH_ARAC_FAMILY_1"/>
    <property type="match status" value="1"/>
</dbReference>